<keyword evidence="6" id="KW-0804">Transcription</keyword>
<evidence type="ECO:0000259" key="9">
    <source>
        <dbReference type="PROSITE" id="PS50048"/>
    </source>
</evidence>
<dbReference type="CDD" id="cd00067">
    <property type="entry name" value="GAL4"/>
    <property type="match status" value="1"/>
</dbReference>
<dbReference type="PANTHER" id="PTHR47782">
    <property type="entry name" value="ZN(II)2CYS6 TRANSCRIPTION FACTOR (EUROFUNG)-RELATED"/>
    <property type="match status" value="1"/>
</dbReference>
<dbReference type="PANTHER" id="PTHR47782:SF1">
    <property type="entry name" value="PYRIMIDINE PATHWAY REGULATORY PROTEIN 1"/>
    <property type="match status" value="1"/>
</dbReference>
<dbReference type="GO" id="GO:0008270">
    <property type="term" value="F:zinc ion binding"/>
    <property type="evidence" value="ECO:0007669"/>
    <property type="project" value="InterPro"/>
</dbReference>
<protein>
    <recommendedName>
        <fullName evidence="9">Zn(2)-C6 fungal-type domain-containing protein</fullName>
    </recommendedName>
</protein>
<feature type="compositionally biased region" description="Gly residues" evidence="8">
    <location>
        <begin position="53"/>
        <end position="63"/>
    </location>
</feature>
<dbReference type="EMBL" id="ONZQ02000006">
    <property type="protein sequence ID" value="SPO02582.1"/>
    <property type="molecule type" value="Genomic_DNA"/>
</dbReference>
<proteinExistence type="predicted"/>
<feature type="compositionally biased region" description="Basic and acidic residues" evidence="8">
    <location>
        <begin position="32"/>
        <end position="49"/>
    </location>
</feature>
<accession>A0AAE8SW42</accession>
<dbReference type="SMART" id="SM00066">
    <property type="entry name" value="GAL4"/>
    <property type="match status" value="1"/>
</dbReference>
<dbReference type="PROSITE" id="PS00463">
    <property type="entry name" value="ZN2_CY6_FUNGAL_1"/>
    <property type="match status" value="1"/>
</dbReference>
<evidence type="ECO:0000256" key="6">
    <source>
        <dbReference type="ARBA" id="ARBA00023163"/>
    </source>
</evidence>
<dbReference type="PROSITE" id="PS50048">
    <property type="entry name" value="ZN2_CY6_FUNGAL_2"/>
    <property type="match status" value="1"/>
</dbReference>
<dbReference type="GO" id="GO:0000981">
    <property type="term" value="F:DNA-binding transcription factor activity, RNA polymerase II-specific"/>
    <property type="evidence" value="ECO:0007669"/>
    <property type="project" value="InterPro"/>
</dbReference>
<dbReference type="InterPro" id="IPR001138">
    <property type="entry name" value="Zn2Cys6_DnaBD"/>
</dbReference>
<evidence type="ECO:0000256" key="1">
    <source>
        <dbReference type="ARBA" id="ARBA00004123"/>
    </source>
</evidence>
<evidence type="ECO:0000256" key="5">
    <source>
        <dbReference type="ARBA" id="ARBA00023125"/>
    </source>
</evidence>
<keyword evidence="7" id="KW-0539">Nucleus</keyword>
<dbReference type="SUPFAM" id="SSF57701">
    <property type="entry name" value="Zn2/Cys6 DNA-binding domain"/>
    <property type="match status" value="1"/>
</dbReference>
<sequence length="223" mass="24146">MSTTDEPGLGQDGPSTYPLPPSNIDPVLASAQDEHEREARMRGEKRPREAVGYPGGVELGNGDVGVSASGNGNSNGNGGFDEGVKRRREVVGESGEREGGRTGYTRTGQACDRCKTRKIKCDGLPEGCSPCATAGVDCYVTDRISGRTERRGYLQDLERERERMVAYIRDLESVIAEAPDVRVRSSPWTSVASEGVEVGAEGGEWERVGEVLVWRLRRRETGG</sequence>
<keyword evidence="11" id="KW-1185">Reference proteome</keyword>
<evidence type="ECO:0000256" key="2">
    <source>
        <dbReference type="ARBA" id="ARBA00022723"/>
    </source>
</evidence>
<gene>
    <name evidence="10" type="ORF">DNG_05255</name>
</gene>
<comment type="subcellular location">
    <subcellularLocation>
        <location evidence="1">Nucleus</location>
    </subcellularLocation>
</comment>
<dbReference type="AlphaFoldDB" id="A0AAE8SW42"/>
<dbReference type="GO" id="GO:0043565">
    <property type="term" value="F:sequence-specific DNA binding"/>
    <property type="evidence" value="ECO:0007669"/>
    <property type="project" value="TreeGrafter"/>
</dbReference>
<dbReference type="Proteomes" id="UP001187682">
    <property type="component" value="Unassembled WGS sequence"/>
</dbReference>
<evidence type="ECO:0000256" key="3">
    <source>
        <dbReference type="ARBA" id="ARBA00022833"/>
    </source>
</evidence>
<keyword evidence="4" id="KW-0805">Transcription regulation</keyword>
<comment type="caution">
    <text evidence="10">The sequence shown here is derived from an EMBL/GenBank/DDBJ whole genome shotgun (WGS) entry which is preliminary data.</text>
</comment>
<evidence type="ECO:0000313" key="10">
    <source>
        <dbReference type="EMBL" id="SPO02582.1"/>
    </source>
</evidence>
<dbReference type="GO" id="GO:0045944">
    <property type="term" value="P:positive regulation of transcription by RNA polymerase II"/>
    <property type="evidence" value="ECO:0007669"/>
    <property type="project" value="TreeGrafter"/>
</dbReference>
<evidence type="ECO:0000256" key="7">
    <source>
        <dbReference type="ARBA" id="ARBA00023242"/>
    </source>
</evidence>
<organism evidence="10 11">
    <name type="scientific">Cephalotrichum gorgonifer</name>
    <dbReference type="NCBI Taxonomy" id="2041049"/>
    <lineage>
        <taxon>Eukaryota</taxon>
        <taxon>Fungi</taxon>
        <taxon>Dikarya</taxon>
        <taxon>Ascomycota</taxon>
        <taxon>Pezizomycotina</taxon>
        <taxon>Sordariomycetes</taxon>
        <taxon>Hypocreomycetidae</taxon>
        <taxon>Microascales</taxon>
        <taxon>Microascaceae</taxon>
        <taxon>Cephalotrichum</taxon>
    </lineage>
</organism>
<dbReference type="Gene3D" id="4.10.240.10">
    <property type="entry name" value="Zn(2)-C6 fungal-type DNA-binding domain"/>
    <property type="match status" value="1"/>
</dbReference>
<dbReference type="InterPro" id="IPR052202">
    <property type="entry name" value="Yeast_MetPath_Reg"/>
</dbReference>
<evidence type="ECO:0000256" key="8">
    <source>
        <dbReference type="SAM" id="MobiDB-lite"/>
    </source>
</evidence>
<feature type="compositionally biased region" description="Basic and acidic residues" evidence="8">
    <location>
        <begin position="89"/>
        <end position="100"/>
    </location>
</feature>
<evidence type="ECO:0000256" key="4">
    <source>
        <dbReference type="ARBA" id="ARBA00023015"/>
    </source>
</evidence>
<evidence type="ECO:0000313" key="11">
    <source>
        <dbReference type="Proteomes" id="UP001187682"/>
    </source>
</evidence>
<dbReference type="Pfam" id="PF00172">
    <property type="entry name" value="Zn_clus"/>
    <property type="match status" value="1"/>
</dbReference>
<reference evidence="10" key="1">
    <citation type="submission" date="2018-03" db="EMBL/GenBank/DDBJ databases">
        <authorList>
            <person name="Guldener U."/>
        </authorList>
    </citation>
    <scope>NUCLEOTIDE SEQUENCE</scope>
</reference>
<feature type="domain" description="Zn(2)-C6 fungal-type" evidence="9">
    <location>
        <begin position="110"/>
        <end position="140"/>
    </location>
</feature>
<dbReference type="InterPro" id="IPR036864">
    <property type="entry name" value="Zn2-C6_fun-type_DNA-bd_sf"/>
</dbReference>
<keyword evidence="3" id="KW-0862">Zinc</keyword>
<feature type="region of interest" description="Disordered" evidence="8">
    <location>
        <begin position="1"/>
        <end position="105"/>
    </location>
</feature>
<keyword evidence="2" id="KW-0479">Metal-binding</keyword>
<name>A0AAE8SW42_9PEZI</name>
<dbReference type="GO" id="GO:0005634">
    <property type="term" value="C:nucleus"/>
    <property type="evidence" value="ECO:0007669"/>
    <property type="project" value="UniProtKB-SubCell"/>
</dbReference>
<keyword evidence="5" id="KW-0238">DNA-binding</keyword>